<protein>
    <recommendedName>
        <fullName evidence="10">FAD-binding domain-containing protein</fullName>
    </recommendedName>
</protein>
<dbReference type="InterPro" id="IPR002938">
    <property type="entry name" value="FAD-bd"/>
</dbReference>
<dbReference type="InterPro" id="IPR038220">
    <property type="entry name" value="PHOX_C_sf"/>
</dbReference>
<dbReference type="InterPro" id="IPR050641">
    <property type="entry name" value="RIFMO-like"/>
</dbReference>
<dbReference type="PRINTS" id="PR00420">
    <property type="entry name" value="RNGMNOXGNASE"/>
</dbReference>
<evidence type="ECO:0000313" key="8">
    <source>
        <dbReference type="EMBL" id="KAF9156940.1"/>
    </source>
</evidence>
<feature type="domain" description="Phenol hydroxylase-like C-terminal dimerisation" evidence="7">
    <location>
        <begin position="558"/>
        <end position="730"/>
    </location>
</feature>
<dbReference type="Gene3D" id="3.50.50.60">
    <property type="entry name" value="FAD/NAD(P)-binding domain"/>
    <property type="match status" value="2"/>
</dbReference>
<dbReference type="GO" id="GO:0071949">
    <property type="term" value="F:FAD binding"/>
    <property type="evidence" value="ECO:0007669"/>
    <property type="project" value="InterPro"/>
</dbReference>
<feature type="domain" description="FAD-binding" evidence="6">
    <location>
        <begin position="49"/>
        <end position="190"/>
    </location>
</feature>
<comment type="cofactor">
    <cofactor evidence="1">
        <name>FAD</name>
        <dbReference type="ChEBI" id="CHEBI:57692"/>
    </cofactor>
</comment>
<keyword evidence="2" id="KW-0285">Flavoprotein</keyword>
<evidence type="ECO:0000256" key="3">
    <source>
        <dbReference type="ARBA" id="ARBA00022827"/>
    </source>
</evidence>
<dbReference type="InterPro" id="IPR012941">
    <property type="entry name" value="Phe_hydrox_C_dim_dom"/>
</dbReference>
<dbReference type="GO" id="GO:0016709">
    <property type="term" value="F:oxidoreductase activity, acting on paired donors, with incorporation or reduction of molecular oxygen, NAD(P)H as one donor, and incorporation of one atom of oxygen"/>
    <property type="evidence" value="ECO:0007669"/>
    <property type="project" value="UniProtKB-ARBA"/>
</dbReference>
<feature type="region of interest" description="Disordered" evidence="5">
    <location>
        <begin position="1"/>
        <end position="43"/>
    </location>
</feature>
<keyword evidence="4" id="KW-0560">Oxidoreductase</keyword>
<dbReference type="Gene3D" id="3.40.30.20">
    <property type="match status" value="1"/>
</dbReference>
<evidence type="ECO:0000313" key="9">
    <source>
        <dbReference type="Proteomes" id="UP000748756"/>
    </source>
</evidence>
<gene>
    <name evidence="8" type="ORF">BG015_010105</name>
</gene>
<proteinExistence type="predicted"/>
<evidence type="ECO:0000259" key="6">
    <source>
        <dbReference type="Pfam" id="PF01494"/>
    </source>
</evidence>
<evidence type="ECO:0000259" key="7">
    <source>
        <dbReference type="Pfam" id="PF07976"/>
    </source>
</evidence>
<sequence>MASESSSSSSGSPALPASSSSSSFTQPSSSPSPSLDATASSTNPPNIDIPVLISGAGPTGLMAGFLLAKMGIPSRIIERDMNPTSDSRAIGTHARTLEIFKLTDQHLYEEVDRQSWRSESMRFYFGNSLVADIKPKPSKDSEFHVPWMLAQTQTVKILTEEYEKTGMGKIERGWELLDTKVVERVQEQVEHQQAEDGTTKEAKTTTTSWVETTMRRAIEGTNKRKGESVVLGTVDMPEEDDDKEYEVKVVRSEYLIASDGGRSTVRHRLNIPFPGRTRDYNFILFDGQIETEMSNAHISFISGENRHSIGMFPIRDNRVRMMLDDGMLTQEQFNAREPKTPTKEYFEKLLQETMGTLKLKVLSYNWLTYYRVNERRAAEFTHKRRIFLAGDAAHCHSPAGGQGMNTGLQDSYNLAWKIAMVFNGTAPQSLLDSYSEERIPIADEIIKFSAKTLESGIYQGFFSSNIKRLMLSIVPYLTRYLPNGNSRPPFSMLGLRYHENSINKSHKSQHYSPTGPASIGQRAPDDILVPFEVPVDTSVPRPELPAELEDNSTDQSTTTRLYELLAYPGVFHILVFAADRLVKEKDFDSGLIKDVDHYQRAWSSRWPGLRGVLESNSRSSSVAMMSMKMKSTPQFMVHVISSQTPPFESNNHEATTTAMAKRTVGFGKIYIDCEGGRLHERYGFAGVSNKKNYGGGIVVLRPDTHIAFRVSNVDSAAWADVDEYFGSILSN</sequence>
<evidence type="ECO:0000256" key="4">
    <source>
        <dbReference type="ARBA" id="ARBA00023002"/>
    </source>
</evidence>
<dbReference type="OrthoDB" id="2690153at2759"/>
<evidence type="ECO:0000256" key="5">
    <source>
        <dbReference type="SAM" id="MobiDB-lite"/>
    </source>
</evidence>
<dbReference type="Pfam" id="PF07976">
    <property type="entry name" value="Phe_hydrox_dim"/>
    <property type="match status" value="1"/>
</dbReference>
<dbReference type="PANTHER" id="PTHR43004:SF19">
    <property type="entry name" value="BINDING MONOOXYGENASE, PUTATIVE (JCVI)-RELATED"/>
    <property type="match status" value="1"/>
</dbReference>
<dbReference type="PANTHER" id="PTHR43004">
    <property type="entry name" value="TRK SYSTEM POTASSIUM UPTAKE PROTEIN"/>
    <property type="match status" value="1"/>
</dbReference>
<keyword evidence="9" id="KW-1185">Reference proteome</keyword>
<dbReference type="Proteomes" id="UP000748756">
    <property type="component" value="Unassembled WGS sequence"/>
</dbReference>
<dbReference type="InterPro" id="IPR036188">
    <property type="entry name" value="FAD/NAD-bd_sf"/>
</dbReference>
<dbReference type="SUPFAM" id="SSF51905">
    <property type="entry name" value="FAD/NAD(P)-binding domain"/>
    <property type="match status" value="1"/>
</dbReference>
<accession>A0A9P5S9Z6</accession>
<comment type="caution">
    <text evidence="8">The sequence shown here is derived from an EMBL/GenBank/DDBJ whole genome shotgun (WGS) entry which is preliminary data.</text>
</comment>
<feature type="domain" description="FAD-binding" evidence="6">
    <location>
        <begin position="241"/>
        <end position="449"/>
    </location>
</feature>
<evidence type="ECO:0000256" key="1">
    <source>
        <dbReference type="ARBA" id="ARBA00001974"/>
    </source>
</evidence>
<dbReference type="AlphaFoldDB" id="A0A9P5S9Z6"/>
<dbReference type="Gene3D" id="3.30.70.2450">
    <property type="match status" value="1"/>
</dbReference>
<keyword evidence="3" id="KW-0274">FAD</keyword>
<reference evidence="8" key="1">
    <citation type="journal article" date="2020" name="Fungal Divers.">
        <title>Resolving the Mortierellaceae phylogeny through synthesis of multi-gene phylogenetics and phylogenomics.</title>
        <authorList>
            <person name="Vandepol N."/>
            <person name="Liber J."/>
            <person name="Desiro A."/>
            <person name="Na H."/>
            <person name="Kennedy M."/>
            <person name="Barry K."/>
            <person name="Grigoriev I.V."/>
            <person name="Miller A.N."/>
            <person name="O'Donnell K."/>
            <person name="Stajich J.E."/>
            <person name="Bonito G."/>
        </authorList>
    </citation>
    <scope>NUCLEOTIDE SEQUENCE</scope>
    <source>
        <strain evidence="8">NRRL 6426</strain>
    </source>
</reference>
<dbReference type="Pfam" id="PF01494">
    <property type="entry name" value="FAD_binding_3"/>
    <property type="match status" value="2"/>
</dbReference>
<evidence type="ECO:0008006" key="10">
    <source>
        <dbReference type="Google" id="ProtNLM"/>
    </source>
</evidence>
<name>A0A9P5S9Z6_9FUNG</name>
<feature type="compositionally biased region" description="Low complexity" evidence="5">
    <location>
        <begin position="1"/>
        <end position="41"/>
    </location>
</feature>
<organism evidence="8 9">
    <name type="scientific">Linnemannia schmuckeri</name>
    <dbReference type="NCBI Taxonomy" id="64567"/>
    <lineage>
        <taxon>Eukaryota</taxon>
        <taxon>Fungi</taxon>
        <taxon>Fungi incertae sedis</taxon>
        <taxon>Mucoromycota</taxon>
        <taxon>Mortierellomycotina</taxon>
        <taxon>Mortierellomycetes</taxon>
        <taxon>Mortierellales</taxon>
        <taxon>Mortierellaceae</taxon>
        <taxon>Linnemannia</taxon>
    </lineage>
</organism>
<evidence type="ECO:0000256" key="2">
    <source>
        <dbReference type="ARBA" id="ARBA00022630"/>
    </source>
</evidence>
<dbReference type="EMBL" id="JAAAUQ010000007">
    <property type="protein sequence ID" value="KAF9156940.1"/>
    <property type="molecule type" value="Genomic_DNA"/>
</dbReference>